<dbReference type="EC" id="3.1.4.58" evidence="2"/>
<organism evidence="4 5">
    <name type="scientific">Skermanella aerolata</name>
    <dbReference type="NCBI Taxonomy" id="393310"/>
    <lineage>
        <taxon>Bacteria</taxon>
        <taxon>Pseudomonadati</taxon>
        <taxon>Pseudomonadota</taxon>
        <taxon>Alphaproteobacteria</taxon>
        <taxon>Rhodospirillales</taxon>
        <taxon>Azospirillaceae</taxon>
        <taxon>Skermanella</taxon>
    </lineage>
</organism>
<dbReference type="InterPro" id="IPR004175">
    <property type="entry name" value="RNA_CPDase"/>
</dbReference>
<feature type="domain" description="Phosphoesterase HXTX" evidence="3">
    <location>
        <begin position="8"/>
        <end position="86"/>
    </location>
</feature>
<feature type="active site" description="Proton acceptor" evidence="2">
    <location>
        <position position="121"/>
    </location>
</feature>
<name>A0A512DL33_9PROT</name>
<protein>
    <recommendedName>
        <fullName evidence="2">RNA 2',3'-cyclic phosphodiesterase</fullName>
        <shortName evidence="2">RNA 2',3'-CPDase</shortName>
        <ecNumber evidence="2">3.1.4.58</ecNumber>
    </recommendedName>
</protein>
<dbReference type="HAMAP" id="MF_01940">
    <property type="entry name" value="RNA_CPDase"/>
    <property type="match status" value="1"/>
</dbReference>
<dbReference type="RefSeq" id="WP_052832142.1">
    <property type="nucleotide sequence ID" value="NZ_BJYZ01000005.1"/>
</dbReference>
<dbReference type="PANTHER" id="PTHR35561">
    <property type="entry name" value="RNA 2',3'-CYCLIC PHOSPHODIESTERASE"/>
    <property type="match status" value="1"/>
</dbReference>
<proteinExistence type="inferred from homology"/>
<evidence type="ECO:0000313" key="5">
    <source>
        <dbReference type="Proteomes" id="UP000321523"/>
    </source>
</evidence>
<dbReference type="InterPro" id="IPR014051">
    <property type="entry name" value="Phosphoesterase_HXTX"/>
</dbReference>
<comment type="function">
    <text evidence="2">Hydrolyzes RNA 2',3'-cyclic phosphodiester to an RNA 2'-phosphomonoester.</text>
</comment>
<dbReference type="SUPFAM" id="SSF55144">
    <property type="entry name" value="LigT-like"/>
    <property type="match status" value="1"/>
</dbReference>
<evidence type="ECO:0000259" key="3">
    <source>
        <dbReference type="Pfam" id="PF02834"/>
    </source>
</evidence>
<dbReference type="GO" id="GO:0008664">
    <property type="term" value="F:RNA 2',3'-cyclic 3'-phosphodiesterase activity"/>
    <property type="evidence" value="ECO:0007669"/>
    <property type="project" value="UniProtKB-EC"/>
</dbReference>
<dbReference type="Proteomes" id="UP000321523">
    <property type="component" value="Unassembled WGS sequence"/>
</dbReference>
<feature type="domain" description="Phosphoesterase HXTX" evidence="3">
    <location>
        <begin position="93"/>
        <end position="169"/>
    </location>
</feature>
<dbReference type="EMBL" id="BJYZ01000005">
    <property type="protein sequence ID" value="GEO37176.1"/>
    <property type="molecule type" value="Genomic_DNA"/>
</dbReference>
<reference evidence="4 5" key="1">
    <citation type="submission" date="2019-07" db="EMBL/GenBank/DDBJ databases">
        <title>Whole genome shotgun sequence of Skermanella aerolata NBRC 106429.</title>
        <authorList>
            <person name="Hosoyama A."/>
            <person name="Uohara A."/>
            <person name="Ohji S."/>
            <person name="Ichikawa N."/>
        </authorList>
    </citation>
    <scope>NUCLEOTIDE SEQUENCE [LARGE SCALE GENOMIC DNA]</scope>
    <source>
        <strain evidence="4 5">NBRC 106429</strain>
    </source>
</reference>
<feature type="short sequence motif" description="HXTX 2" evidence="2">
    <location>
        <begin position="121"/>
        <end position="124"/>
    </location>
</feature>
<keyword evidence="5" id="KW-1185">Reference proteome</keyword>
<dbReference type="AlphaFoldDB" id="A0A512DL33"/>
<comment type="similarity">
    <text evidence="2">Belongs to the 2H phosphoesterase superfamily. ThpR family.</text>
</comment>
<evidence type="ECO:0000256" key="1">
    <source>
        <dbReference type="ARBA" id="ARBA00022801"/>
    </source>
</evidence>
<feature type="short sequence motif" description="HXTX 1" evidence="2">
    <location>
        <begin position="37"/>
        <end position="40"/>
    </location>
</feature>
<evidence type="ECO:0000313" key="4">
    <source>
        <dbReference type="EMBL" id="GEO37176.1"/>
    </source>
</evidence>
<dbReference type="InterPro" id="IPR009097">
    <property type="entry name" value="Cyclic_Pdiesterase"/>
</dbReference>
<dbReference type="PANTHER" id="PTHR35561:SF1">
    <property type="entry name" value="RNA 2',3'-CYCLIC PHOSPHODIESTERASE"/>
    <property type="match status" value="1"/>
</dbReference>
<comment type="catalytic activity">
    <reaction evidence="2">
        <text>a 3'-end 2',3'-cyclophospho-ribonucleotide-RNA + H2O = a 3'-end 2'-phospho-ribonucleotide-RNA + H(+)</text>
        <dbReference type="Rhea" id="RHEA:11828"/>
        <dbReference type="Rhea" id="RHEA-COMP:10464"/>
        <dbReference type="Rhea" id="RHEA-COMP:17353"/>
        <dbReference type="ChEBI" id="CHEBI:15377"/>
        <dbReference type="ChEBI" id="CHEBI:15378"/>
        <dbReference type="ChEBI" id="CHEBI:83064"/>
        <dbReference type="ChEBI" id="CHEBI:173113"/>
        <dbReference type="EC" id="3.1.4.58"/>
    </reaction>
</comment>
<dbReference type="Pfam" id="PF02834">
    <property type="entry name" value="LigT_PEase"/>
    <property type="match status" value="2"/>
</dbReference>
<evidence type="ECO:0000256" key="2">
    <source>
        <dbReference type="HAMAP-Rule" id="MF_01940"/>
    </source>
</evidence>
<dbReference type="NCBIfam" id="TIGR02258">
    <property type="entry name" value="2_5_ligase"/>
    <property type="match status" value="1"/>
</dbReference>
<gene>
    <name evidence="4" type="ORF">SAE02_13240</name>
</gene>
<dbReference type="Gene3D" id="3.90.1140.10">
    <property type="entry name" value="Cyclic phosphodiesterase"/>
    <property type="match status" value="1"/>
</dbReference>
<sequence>MIRLFVALELPAAVRERLAGLGGGVPGARWTEINNLHLTVRFIGEVENGLIPDIDEALAGVSAPAFDLVLDGVGQFGSGSRSRILWAGVERNEALFHLNQKVESALVRAGFPPEERRYTPHVTLARLHNSPQERVGRFIEDRGLFRAGPIPIGHFTLLESRPGRSGVVYDPLRDYPLEPSG</sequence>
<comment type="caution">
    <text evidence="4">The sequence shown here is derived from an EMBL/GenBank/DDBJ whole genome shotgun (WGS) entry which is preliminary data.</text>
</comment>
<feature type="active site" description="Proton donor" evidence="2">
    <location>
        <position position="37"/>
    </location>
</feature>
<dbReference type="GO" id="GO:0004113">
    <property type="term" value="F:2',3'-cyclic-nucleotide 3'-phosphodiesterase activity"/>
    <property type="evidence" value="ECO:0007669"/>
    <property type="project" value="InterPro"/>
</dbReference>
<accession>A0A512DL33</accession>
<keyword evidence="1 2" id="KW-0378">Hydrolase</keyword>
<dbReference type="OrthoDB" id="9793819at2"/>